<dbReference type="Proteomes" id="UP000638986">
    <property type="component" value="Unassembled WGS sequence"/>
</dbReference>
<keyword evidence="1" id="KW-0472">Membrane</keyword>
<keyword evidence="1" id="KW-1133">Transmembrane helix</keyword>
<feature type="transmembrane region" description="Helical" evidence="1">
    <location>
        <begin position="12"/>
        <end position="30"/>
    </location>
</feature>
<dbReference type="RefSeq" id="WP_197870695.1">
    <property type="nucleotide sequence ID" value="NZ_JADTXM010000001.1"/>
</dbReference>
<accession>A0ABS0MLI5</accession>
<dbReference type="EMBL" id="JADTXM010000001">
    <property type="protein sequence ID" value="MBH3437562.1"/>
    <property type="molecule type" value="Genomic_DNA"/>
</dbReference>
<comment type="caution">
    <text evidence="2">The sequence shown here is derived from an EMBL/GenBank/DDBJ whole genome shotgun (WGS) entry which is preliminary data.</text>
</comment>
<proteinExistence type="predicted"/>
<sequence>MYMGKWINLKRNLQIEGWAFLLAFGCIFFGFRHSYWLWMLVPLCLGLGVDWHRLMPDKDPEELL</sequence>
<reference evidence="2 3" key="1">
    <citation type="submission" date="2020-11" db="EMBL/GenBank/DDBJ databases">
        <title>Enhanced detection system for hospital associated transmission using whole genome sequencing surveillance.</title>
        <authorList>
            <person name="Harrison L.H."/>
            <person name="Van Tyne D."/>
            <person name="Marsh J.W."/>
            <person name="Griffith M.P."/>
            <person name="Snyder D.J."/>
            <person name="Cooper V.S."/>
            <person name="Mustapha M."/>
        </authorList>
    </citation>
    <scope>NUCLEOTIDE SEQUENCE [LARGE SCALE GENOMIC DNA]</scope>
    <source>
        <strain evidence="2 3">PSB00013</strain>
    </source>
</reference>
<evidence type="ECO:0000313" key="2">
    <source>
        <dbReference type="EMBL" id="MBH3437562.1"/>
    </source>
</evidence>
<organism evidence="2 3">
    <name type="scientific">Pseudomonas luteola</name>
    <dbReference type="NCBI Taxonomy" id="47886"/>
    <lineage>
        <taxon>Bacteria</taxon>
        <taxon>Pseudomonadati</taxon>
        <taxon>Pseudomonadota</taxon>
        <taxon>Gammaproteobacteria</taxon>
        <taxon>Pseudomonadales</taxon>
        <taxon>Pseudomonadaceae</taxon>
        <taxon>Pseudomonas</taxon>
    </lineage>
</organism>
<gene>
    <name evidence="2" type="ORF">I5Q09_02545</name>
</gene>
<keyword evidence="1" id="KW-0812">Transmembrane</keyword>
<protein>
    <submittedName>
        <fullName evidence="2">Uncharacterized protein</fullName>
    </submittedName>
</protein>
<evidence type="ECO:0000313" key="3">
    <source>
        <dbReference type="Proteomes" id="UP000638986"/>
    </source>
</evidence>
<name>A0ABS0MLI5_PSELU</name>
<evidence type="ECO:0000256" key="1">
    <source>
        <dbReference type="SAM" id="Phobius"/>
    </source>
</evidence>